<dbReference type="EMBL" id="FRAF01000024">
    <property type="protein sequence ID" value="SHK85662.1"/>
    <property type="molecule type" value="Genomic_DNA"/>
</dbReference>
<dbReference type="GO" id="GO:0006508">
    <property type="term" value="P:proteolysis"/>
    <property type="evidence" value="ECO:0007669"/>
    <property type="project" value="InterPro"/>
</dbReference>
<dbReference type="PROSITE" id="PS50990">
    <property type="entry name" value="PEPTIDASE_C39"/>
    <property type="match status" value="1"/>
</dbReference>
<evidence type="ECO:0000313" key="3">
    <source>
        <dbReference type="Proteomes" id="UP000184016"/>
    </source>
</evidence>
<proteinExistence type="predicted"/>
<dbReference type="Pfam" id="PF03412">
    <property type="entry name" value="Peptidase_C39"/>
    <property type="match status" value="1"/>
</dbReference>
<dbReference type="InterPro" id="IPR005074">
    <property type="entry name" value="Peptidase_C39"/>
</dbReference>
<evidence type="ECO:0000259" key="1">
    <source>
        <dbReference type="PROSITE" id="PS50990"/>
    </source>
</evidence>
<sequence>MSNKYPFYFQSAVHDCIPACVMALADYYHVQVNLKDIRKILVTNPQHGTAIENLRNLGDILHVQLGRLVDLSELPQYIPFISYLKQAHAVVVWEYDLVKGKILIGDPAVGIVQIPIQDFLTQWDGLTAVLRNLPENEIGLTPQY</sequence>
<protein>
    <submittedName>
        <fullName evidence="2">Peptidase C39 family protein</fullName>
    </submittedName>
</protein>
<dbReference type="GO" id="GO:0008233">
    <property type="term" value="F:peptidase activity"/>
    <property type="evidence" value="ECO:0007669"/>
    <property type="project" value="InterPro"/>
</dbReference>
<reference evidence="3" key="1">
    <citation type="submission" date="2016-11" db="EMBL/GenBank/DDBJ databases">
        <authorList>
            <person name="Varghese N."/>
            <person name="Submissions S."/>
        </authorList>
    </citation>
    <scope>NUCLEOTIDE SEQUENCE [LARGE SCALE GENOMIC DNA]</scope>
    <source>
        <strain evidence="3">USBA-503</strain>
    </source>
</reference>
<organism evidence="2 3">
    <name type="scientific">Alicyclobacillus tolerans</name>
    <dbReference type="NCBI Taxonomy" id="90970"/>
    <lineage>
        <taxon>Bacteria</taxon>
        <taxon>Bacillati</taxon>
        <taxon>Bacillota</taxon>
        <taxon>Bacilli</taxon>
        <taxon>Bacillales</taxon>
        <taxon>Alicyclobacillaceae</taxon>
        <taxon>Alicyclobacillus</taxon>
    </lineage>
</organism>
<dbReference type="Gene3D" id="3.90.70.10">
    <property type="entry name" value="Cysteine proteinases"/>
    <property type="match status" value="1"/>
</dbReference>
<accession>A0A1M6VVT4</accession>
<dbReference type="RefSeq" id="WP_072874976.1">
    <property type="nucleotide sequence ID" value="NZ_FRAF01000024.1"/>
</dbReference>
<dbReference type="GO" id="GO:0005524">
    <property type="term" value="F:ATP binding"/>
    <property type="evidence" value="ECO:0007669"/>
    <property type="project" value="InterPro"/>
</dbReference>
<dbReference type="Proteomes" id="UP000184016">
    <property type="component" value="Unassembled WGS sequence"/>
</dbReference>
<name>A0A1M6VVT4_9BACL</name>
<dbReference type="STRING" id="1830138.SAMN05443507_12451"/>
<feature type="domain" description="Peptidase C39" evidence="1">
    <location>
        <begin position="10"/>
        <end position="130"/>
    </location>
</feature>
<keyword evidence="3" id="KW-1185">Reference proteome</keyword>
<dbReference type="GO" id="GO:0016020">
    <property type="term" value="C:membrane"/>
    <property type="evidence" value="ECO:0007669"/>
    <property type="project" value="InterPro"/>
</dbReference>
<evidence type="ECO:0000313" key="2">
    <source>
        <dbReference type="EMBL" id="SHK85662.1"/>
    </source>
</evidence>
<gene>
    <name evidence="2" type="ORF">SAMN05443507_12451</name>
</gene>
<dbReference type="AlphaFoldDB" id="A0A1M6VVT4"/>